<reference evidence="2" key="1">
    <citation type="submission" date="2021-03" db="EMBL/GenBank/DDBJ databases">
        <authorList>
            <person name="Imperadore P."/>
            <person name="Petrosino G."/>
            <person name="Sanges R."/>
            <person name="Fiorito G."/>
        </authorList>
    </citation>
    <scope>NUCLEOTIDE SEQUENCE</scope>
</reference>
<dbReference type="EMBL" id="MW800663">
    <property type="protein sequence ID" value="UUA79754.1"/>
    <property type="molecule type" value="mRNA"/>
</dbReference>
<dbReference type="GO" id="GO:0030687">
    <property type="term" value="C:preribosome, large subunit precursor"/>
    <property type="evidence" value="ECO:0007669"/>
    <property type="project" value="TreeGrafter"/>
</dbReference>
<dbReference type="SUPFAM" id="SSF52954">
    <property type="entry name" value="Class II aaRS ABD-related"/>
    <property type="match status" value="1"/>
</dbReference>
<evidence type="ECO:0000313" key="2">
    <source>
        <dbReference type="EMBL" id="UUA79754.1"/>
    </source>
</evidence>
<protein>
    <submittedName>
        <fullName evidence="2">Ribosome production factor 1</fullName>
    </submittedName>
</protein>
<dbReference type="PANTHER" id="PTHR22734">
    <property type="entry name" value="U3 SMALL NUCLEOLAR RIBONUCLEOPROTEIN PROTEIN IMP4"/>
    <property type="match status" value="1"/>
</dbReference>
<dbReference type="Pfam" id="PF04427">
    <property type="entry name" value="Brix"/>
    <property type="match status" value="1"/>
</dbReference>
<evidence type="ECO:0000259" key="1">
    <source>
        <dbReference type="PROSITE" id="PS50833"/>
    </source>
</evidence>
<dbReference type="AlphaFoldDB" id="A0A9Y1D187"/>
<dbReference type="PANTHER" id="PTHR22734:SF3">
    <property type="entry name" value="RIBOSOME PRODUCTION FACTOR 1"/>
    <property type="match status" value="1"/>
</dbReference>
<dbReference type="GO" id="GO:0005730">
    <property type="term" value="C:nucleolus"/>
    <property type="evidence" value="ECO:0007669"/>
    <property type="project" value="TreeGrafter"/>
</dbReference>
<accession>A0A9Y1D187</accession>
<reference evidence="2" key="2">
    <citation type="journal article" date="2023" name="Front. Mol. Neurosci.">
        <title>Transcriptome-wide selection and validation of a solid set of reference genes for gene expression studies in the cephalopod mollusk Octopus vulgaris.</title>
        <authorList>
            <person name="Imperadore P."/>
            <person name="Cagnin S."/>
            <person name="Allegretti V."/>
            <person name="Millino C."/>
            <person name="Raffini F."/>
            <person name="Fiorito G."/>
            <person name="Ponte G."/>
        </authorList>
    </citation>
    <scope>NUCLEOTIDE SEQUENCE</scope>
</reference>
<dbReference type="InterPro" id="IPR007109">
    <property type="entry name" value="Brix"/>
</dbReference>
<dbReference type="Gene3D" id="3.40.50.10480">
    <property type="entry name" value="Probable brix-domain ribosomal biogenesis protein"/>
    <property type="match status" value="1"/>
</dbReference>
<dbReference type="GO" id="GO:0042134">
    <property type="term" value="F:rRNA primary transcript binding"/>
    <property type="evidence" value="ECO:0007669"/>
    <property type="project" value="InterPro"/>
</dbReference>
<dbReference type="GO" id="GO:0000470">
    <property type="term" value="P:maturation of LSU-rRNA"/>
    <property type="evidence" value="ECO:0007669"/>
    <property type="project" value="TreeGrafter"/>
</dbReference>
<organism evidence="2">
    <name type="scientific">Octopus vulgaris</name>
    <name type="common">Common octopus</name>
    <dbReference type="NCBI Taxonomy" id="6645"/>
    <lineage>
        <taxon>Eukaryota</taxon>
        <taxon>Metazoa</taxon>
        <taxon>Spiralia</taxon>
        <taxon>Lophotrochozoa</taxon>
        <taxon>Mollusca</taxon>
        <taxon>Cephalopoda</taxon>
        <taxon>Coleoidea</taxon>
        <taxon>Octopodiformes</taxon>
        <taxon>Octopoda</taxon>
        <taxon>Incirrata</taxon>
        <taxon>Octopodidae</taxon>
        <taxon>Octopus</taxon>
    </lineage>
</organism>
<name>A0A9Y1D187_OCTVU</name>
<dbReference type="GO" id="GO:0000460">
    <property type="term" value="P:maturation of 5.8S rRNA"/>
    <property type="evidence" value="ECO:0007669"/>
    <property type="project" value="TreeGrafter"/>
</dbReference>
<dbReference type="FunFam" id="3.40.50.10480:FF:000002">
    <property type="entry name" value="Ribosome production factor 1"/>
    <property type="match status" value="1"/>
</dbReference>
<proteinExistence type="evidence at transcript level"/>
<feature type="domain" description="Brix" evidence="1">
    <location>
        <begin position="111"/>
        <end position="293"/>
    </location>
</feature>
<sequence>MADKAIPGPSEEVKNEAVLPVLNYKRVKNKILRSKMFRKMLLEKKKIEMAKRKDRKMRIKKGLPVPPKQEPKTIEKMRVADETLISQKDEEVEIDESVDEMAAHFKRETIPKILITTSCRSKLRTYHFCKELTTVFPDATYYHRRTLAIKKIVPQAIEKEFTDIIIVNENNKKPNGMLLIHLPEGPTIHFKVSNVKLRKEIRKCDSATEHRPELILNNFNTRLGHTVGRMLGALFPLDPQFRGRRVVTFHNQRDFIFFRHHRYVFRNEKRVGLAELGPRFTLKMRSLQKGVFDSRYGEYEWFHKRHEMETSRRKFFL</sequence>
<dbReference type="PROSITE" id="PS50833">
    <property type="entry name" value="BRIX"/>
    <property type="match status" value="1"/>
</dbReference>
<gene>
    <name evidence="2" type="primary">rpf1</name>
</gene>
<dbReference type="InterPro" id="IPR044281">
    <property type="entry name" value="IMP4/RPF1"/>
</dbReference>
<dbReference type="SMART" id="SM00879">
    <property type="entry name" value="Brix"/>
    <property type="match status" value="1"/>
</dbReference>